<organism evidence="7 8">
    <name type="scientific">Dictyocaulus viviparus</name>
    <name type="common">Bovine lungworm</name>
    <dbReference type="NCBI Taxonomy" id="29172"/>
    <lineage>
        <taxon>Eukaryota</taxon>
        <taxon>Metazoa</taxon>
        <taxon>Ecdysozoa</taxon>
        <taxon>Nematoda</taxon>
        <taxon>Chromadorea</taxon>
        <taxon>Rhabditida</taxon>
        <taxon>Rhabditina</taxon>
        <taxon>Rhabditomorpha</taxon>
        <taxon>Strongyloidea</taxon>
        <taxon>Metastrongylidae</taxon>
        <taxon>Dictyocaulus</taxon>
    </lineage>
</organism>
<evidence type="ECO:0000313" key="8">
    <source>
        <dbReference type="Proteomes" id="UP000053766"/>
    </source>
</evidence>
<feature type="signal peptide" evidence="6">
    <location>
        <begin position="1"/>
        <end position="19"/>
    </location>
</feature>
<evidence type="ECO:0000256" key="6">
    <source>
        <dbReference type="SAM" id="SignalP"/>
    </source>
</evidence>
<feature type="transmembrane region" description="Helical" evidence="5">
    <location>
        <begin position="281"/>
        <end position="299"/>
    </location>
</feature>
<accession>A0A0D8XR74</accession>
<evidence type="ECO:0008006" key="9">
    <source>
        <dbReference type="Google" id="ProtNLM"/>
    </source>
</evidence>
<dbReference type="PANTHER" id="PTHR11662">
    <property type="entry name" value="SOLUTE CARRIER FAMILY 17"/>
    <property type="match status" value="1"/>
</dbReference>
<evidence type="ECO:0000256" key="1">
    <source>
        <dbReference type="ARBA" id="ARBA00004141"/>
    </source>
</evidence>
<dbReference type="STRING" id="29172.A0A0D8XR74"/>
<dbReference type="InterPro" id="IPR050382">
    <property type="entry name" value="MFS_Na/Anion_cotransporter"/>
</dbReference>
<dbReference type="GO" id="GO:0022857">
    <property type="term" value="F:transmembrane transporter activity"/>
    <property type="evidence" value="ECO:0007669"/>
    <property type="project" value="InterPro"/>
</dbReference>
<dbReference type="Proteomes" id="UP000053766">
    <property type="component" value="Unassembled WGS sequence"/>
</dbReference>
<keyword evidence="8" id="KW-1185">Reference proteome</keyword>
<keyword evidence="6" id="KW-0732">Signal</keyword>
<keyword evidence="4 5" id="KW-0472">Membrane</keyword>
<dbReference type="PANTHER" id="PTHR11662:SF53">
    <property type="entry name" value="MAJOR FACILITATOR SUPERFAMILY (MFS) PROFILE DOMAIN-CONTAINING PROTEIN"/>
    <property type="match status" value="1"/>
</dbReference>
<evidence type="ECO:0000313" key="7">
    <source>
        <dbReference type="EMBL" id="KJH46247.1"/>
    </source>
</evidence>
<evidence type="ECO:0000256" key="3">
    <source>
        <dbReference type="ARBA" id="ARBA00022989"/>
    </source>
</evidence>
<gene>
    <name evidence="7" type="ORF">DICVIV_07683</name>
</gene>
<reference evidence="8" key="2">
    <citation type="journal article" date="2016" name="Sci. Rep.">
        <title>Dictyocaulus viviparus genome, variome and transcriptome elucidate lungworm biology and support future intervention.</title>
        <authorList>
            <person name="McNulty S.N."/>
            <person name="Strube C."/>
            <person name="Rosa B.A."/>
            <person name="Martin J.C."/>
            <person name="Tyagi R."/>
            <person name="Choi Y.J."/>
            <person name="Wang Q."/>
            <person name="Hallsworth Pepin K."/>
            <person name="Zhang X."/>
            <person name="Ozersky P."/>
            <person name="Wilson R.K."/>
            <person name="Sternberg P.W."/>
            <person name="Gasser R.B."/>
            <person name="Mitreva M."/>
        </authorList>
    </citation>
    <scope>NUCLEOTIDE SEQUENCE [LARGE SCALE GENOMIC DNA]</scope>
    <source>
        <strain evidence="8">HannoverDv2000</strain>
    </source>
</reference>
<comment type="subcellular location">
    <subcellularLocation>
        <location evidence="1">Membrane</location>
        <topology evidence="1">Multi-pass membrane protein</topology>
    </subcellularLocation>
</comment>
<dbReference type="AlphaFoldDB" id="A0A0D8XR74"/>
<evidence type="ECO:0000256" key="5">
    <source>
        <dbReference type="SAM" id="Phobius"/>
    </source>
</evidence>
<keyword evidence="3 5" id="KW-1133">Transmembrane helix</keyword>
<dbReference type="GO" id="GO:0006820">
    <property type="term" value="P:monoatomic anion transport"/>
    <property type="evidence" value="ECO:0007669"/>
    <property type="project" value="TreeGrafter"/>
</dbReference>
<proteinExistence type="predicted"/>
<dbReference type="Pfam" id="PF07690">
    <property type="entry name" value="MFS_1"/>
    <property type="match status" value="1"/>
</dbReference>
<dbReference type="Gene3D" id="1.20.1250.20">
    <property type="entry name" value="MFS general substrate transporter like domains"/>
    <property type="match status" value="1"/>
</dbReference>
<evidence type="ECO:0000256" key="4">
    <source>
        <dbReference type="ARBA" id="ARBA00023136"/>
    </source>
</evidence>
<sequence length="369" mass="40718">MSHMGLVTLVMFFSVGVRSTAHFFNTDLKMSRVDRSTSLDPPPERTIFRIDFNEDRPVPSRTASLYAASEAGDIAVPSVLFPSMRLMLAAMLCCCFITLSISSSNLAVALICMTSCPQHGYGGDLKWKPDQEGLVLAAQNAGSLLTLVTGMWADRLNGKWMVQLLIVYFGKIVDRQVFVALLLCCVGNLLLPLFAAESFWFAVAARIAVGASDACLMPACNSLITRYLFYHPENSERAAAIGLISGGRQIVHSWSSGTLFILPTAGYLCTRKDILNGWPAIFYLSACISIMVTVFWIPFGADKPAKQCCISGRERNFIESRIACESIGKRTDRSRRVPYQAMLRSHALWASIFALVCHEYPLVIMLQVV</sequence>
<reference evidence="7 8" key="1">
    <citation type="submission" date="2013-11" db="EMBL/GenBank/DDBJ databases">
        <title>Draft genome of the bovine lungworm Dictyocaulus viviparus.</title>
        <authorList>
            <person name="Mitreva M."/>
        </authorList>
    </citation>
    <scope>NUCLEOTIDE SEQUENCE [LARGE SCALE GENOMIC DNA]</scope>
    <source>
        <strain evidence="7 8">HannoverDv2000</strain>
    </source>
</reference>
<feature type="transmembrane region" description="Helical" evidence="5">
    <location>
        <begin position="86"/>
        <end position="112"/>
    </location>
</feature>
<protein>
    <recommendedName>
        <fullName evidence="9">Major facilitator superfamily (MFS) profile domain-containing protein</fullName>
    </recommendedName>
</protein>
<keyword evidence="2 5" id="KW-0812">Transmembrane</keyword>
<name>A0A0D8XR74_DICVI</name>
<dbReference type="InterPro" id="IPR036259">
    <property type="entry name" value="MFS_trans_sf"/>
</dbReference>
<feature type="chain" id="PRO_5002335895" description="Major facilitator superfamily (MFS) profile domain-containing protein" evidence="6">
    <location>
        <begin position="20"/>
        <end position="369"/>
    </location>
</feature>
<feature type="transmembrane region" description="Helical" evidence="5">
    <location>
        <begin position="177"/>
        <end position="195"/>
    </location>
</feature>
<dbReference type="EMBL" id="KN716362">
    <property type="protein sequence ID" value="KJH46247.1"/>
    <property type="molecule type" value="Genomic_DNA"/>
</dbReference>
<dbReference type="SUPFAM" id="SSF103473">
    <property type="entry name" value="MFS general substrate transporter"/>
    <property type="match status" value="1"/>
</dbReference>
<dbReference type="OrthoDB" id="2985014at2759"/>
<evidence type="ECO:0000256" key="2">
    <source>
        <dbReference type="ARBA" id="ARBA00022692"/>
    </source>
</evidence>
<dbReference type="InterPro" id="IPR011701">
    <property type="entry name" value="MFS"/>
</dbReference>
<dbReference type="GO" id="GO:0016020">
    <property type="term" value="C:membrane"/>
    <property type="evidence" value="ECO:0007669"/>
    <property type="project" value="UniProtKB-SubCell"/>
</dbReference>